<evidence type="ECO:0000313" key="11">
    <source>
        <dbReference type="EMBL" id="CED84940.1"/>
    </source>
</evidence>
<evidence type="ECO:0000256" key="4">
    <source>
        <dbReference type="ARBA" id="ARBA00022692"/>
    </source>
</evidence>
<proteinExistence type="predicted"/>
<dbReference type="EMBL" id="LN483332">
    <property type="protein sequence ID" value="CED84940.1"/>
    <property type="molecule type" value="Genomic_DNA"/>
</dbReference>
<dbReference type="PANTHER" id="PTHR20961">
    <property type="entry name" value="GLYCOSYLTRANSFERASE"/>
    <property type="match status" value="1"/>
</dbReference>
<sequence>MSGTPSPLVIPALRSLEKDSLPLAQGPPSPSLTKHNGLLPYPISTHKSTHYSHSLTPPPSSSSSSSSSSYSPSSSFRRKILRLPFSLFGLLSLLAITLFCLLQLDLDISYTDRNGHERVLQLGLANKLTQWRPGTTAIPYGHDRTGYPTETQLVVHSPGWTVFTNLYQINQTYLIVTSNPSAFPPERMMISTGQDIRNDHENIRSREPTEKDIRIITPAQALLLFPVTYSSDGTPLGALVQHGHSWIVNDPPQFINHYYHFAAECLYGLWRTYSSLIPGMIADKGEHAQLQMPNRLIFARTGSEEWKDYSGMNALLMQAVLPNATVEFKKDSVNSDRPVVYEQVLLADRAAAYRGDRFAATQRSASEAFLLPSTPNWWAPVRNSLMDHIGGVAQVDLIPGMRPRPVVTYVSRQSWGRRMLKPEDHERLVETLTRASIEDDWELNVVEMDKLSNEEQIRLAARTTILMGVHGNGLTHLLWMKPEIRTTVMEFFYPDGFAHDYEFTSRGLDMQYFGFWGSRTFTPATLPPVNYPEGFQGNEIPVDADVVLSLVRMKLSNEEESDDG</sequence>
<evidence type="ECO:0000256" key="9">
    <source>
        <dbReference type="SAM" id="Phobius"/>
    </source>
</evidence>
<keyword evidence="7" id="KW-0325">Glycoprotein</keyword>
<dbReference type="Pfam" id="PF04577">
    <property type="entry name" value="Glyco_transf_61"/>
    <property type="match status" value="1"/>
</dbReference>
<feature type="region of interest" description="Disordered" evidence="8">
    <location>
        <begin position="20"/>
        <end position="69"/>
    </location>
</feature>
<dbReference type="GO" id="GO:0035269">
    <property type="term" value="P:protein O-linked glycosylation via mannose"/>
    <property type="evidence" value="ECO:0007669"/>
    <property type="project" value="TreeGrafter"/>
</dbReference>
<keyword evidence="6 9" id="KW-0472">Membrane</keyword>
<feature type="domain" description="Glycosyltransferase 61 catalytic" evidence="10">
    <location>
        <begin position="258"/>
        <end position="486"/>
    </location>
</feature>
<dbReference type="InterPro" id="IPR007657">
    <property type="entry name" value="Glycosyltransferase_61"/>
</dbReference>
<comment type="subcellular location">
    <subcellularLocation>
        <location evidence="1">Membrane</location>
        <topology evidence="1">Single-pass membrane protein</topology>
    </subcellularLocation>
</comment>
<dbReference type="GO" id="GO:0005783">
    <property type="term" value="C:endoplasmic reticulum"/>
    <property type="evidence" value="ECO:0007669"/>
    <property type="project" value="TreeGrafter"/>
</dbReference>
<dbReference type="GO" id="GO:0016020">
    <property type="term" value="C:membrane"/>
    <property type="evidence" value="ECO:0007669"/>
    <property type="project" value="UniProtKB-SubCell"/>
</dbReference>
<evidence type="ECO:0000256" key="8">
    <source>
        <dbReference type="SAM" id="MobiDB-lite"/>
    </source>
</evidence>
<keyword evidence="2" id="KW-0328">Glycosyltransferase</keyword>
<keyword evidence="5 9" id="KW-1133">Transmembrane helix</keyword>
<evidence type="ECO:0000256" key="1">
    <source>
        <dbReference type="ARBA" id="ARBA00004167"/>
    </source>
</evidence>
<feature type="compositionally biased region" description="Low complexity" evidence="8">
    <location>
        <begin position="51"/>
        <end position="69"/>
    </location>
</feature>
<evidence type="ECO:0000256" key="7">
    <source>
        <dbReference type="ARBA" id="ARBA00023180"/>
    </source>
</evidence>
<dbReference type="PANTHER" id="PTHR20961:SF38">
    <property type="entry name" value="PROTEIN O-LINKED-MANNOSE BETA-1,4-N-ACETYLGLUCOSAMINYLTRANSFERASE 2"/>
    <property type="match status" value="1"/>
</dbReference>
<protein>
    <submittedName>
        <fullName evidence="11">Glycosyltransferase AER61, uncharacterized</fullName>
    </submittedName>
</protein>
<dbReference type="InterPro" id="IPR049625">
    <property type="entry name" value="Glyco_transf_61_cat"/>
</dbReference>
<dbReference type="AlphaFoldDB" id="A0A0F7SWG3"/>
<dbReference type="GO" id="GO:0097363">
    <property type="term" value="F:protein O-acetylglucosaminyltransferase activity"/>
    <property type="evidence" value="ECO:0007669"/>
    <property type="project" value="TreeGrafter"/>
</dbReference>
<evidence type="ECO:0000256" key="2">
    <source>
        <dbReference type="ARBA" id="ARBA00022676"/>
    </source>
</evidence>
<evidence type="ECO:0000259" key="10">
    <source>
        <dbReference type="Pfam" id="PF04577"/>
    </source>
</evidence>
<evidence type="ECO:0000256" key="6">
    <source>
        <dbReference type="ARBA" id="ARBA00023136"/>
    </source>
</evidence>
<keyword evidence="3 11" id="KW-0808">Transferase</keyword>
<evidence type="ECO:0000256" key="5">
    <source>
        <dbReference type="ARBA" id="ARBA00022989"/>
    </source>
</evidence>
<name>A0A0F7SWG3_PHARH</name>
<accession>A0A0F7SWG3</accession>
<organism evidence="11">
    <name type="scientific">Phaffia rhodozyma</name>
    <name type="common">Yeast</name>
    <name type="synonym">Xanthophyllomyces dendrorhous</name>
    <dbReference type="NCBI Taxonomy" id="264483"/>
    <lineage>
        <taxon>Eukaryota</taxon>
        <taxon>Fungi</taxon>
        <taxon>Dikarya</taxon>
        <taxon>Basidiomycota</taxon>
        <taxon>Agaricomycotina</taxon>
        <taxon>Tremellomycetes</taxon>
        <taxon>Cystofilobasidiales</taxon>
        <taxon>Mrakiaceae</taxon>
        <taxon>Phaffia</taxon>
    </lineage>
</organism>
<evidence type="ECO:0000256" key="3">
    <source>
        <dbReference type="ARBA" id="ARBA00022679"/>
    </source>
</evidence>
<reference evidence="11" key="1">
    <citation type="submission" date="2014-08" db="EMBL/GenBank/DDBJ databases">
        <authorList>
            <person name="Sharma Rahul"/>
            <person name="Thines Marco"/>
        </authorList>
    </citation>
    <scope>NUCLEOTIDE SEQUENCE</scope>
</reference>
<keyword evidence="4 9" id="KW-0812">Transmembrane</keyword>
<feature type="transmembrane region" description="Helical" evidence="9">
    <location>
        <begin position="83"/>
        <end position="104"/>
    </location>
</feature>